<feature type="coiled-coil region" evidence="1">
    <location>
        <begin position="304"/>
        <end position="357"/>
    </location>
</feature>
<accession>A0A975WEW2</accession>
<evidence type="ECO:0000256" key="1">
    <source>
        <dbReference type="SAM" id="Coils"/>
    </source>
</evidence>
<feature type="transmembrane region" description="Helical" evidence="3">
    <location>
        <begin position="398"/>
        <end position="421"/>
    </location>
</feature>
<evidence type="ECO:0000313" key="5">
    <source>
        <dbReference type="Proteomes" id="UP000182932"/>
    </source>
</evidence>
<dbReference type="Proteomes" id="UP000182932">
    <property type="component" value="Unassembled WGS sequence"/>
</dbReference>
<organism evidence="4 5">
    <name type="scientific">Marinovum algicola</name>
    <dbReference type="NCBI Taxonomy" id="42444"/>
    <lineage>
        <taxon>Bacteria</taxon>
        <taxon>Pseudomonadati</taxon>
        <taxon>Pseudomonadota</taxon>
        <taxon>Alphaproteobacteria</taxon>
        <taxon>Rhodobacterales</taxon>
        <taxon>Roseobacteraceae</taxon>
        <taxon>Marinovum</taxon>
    </lineage>
</organism>
<keyword evidence="5" id="KW-1185">Reference proteome</keyword>
<feature type="transmembrane region" description="Helical" evidence="3">
    <location>
        <begin position="64"/>
        <end position="86"/>
    </location>
</feature>
<dbReference type="GO" id="GO:0005886">
    <property type="term" value="C:plasma membrane"/>
    <property type="evidence" value="ECO:0007669"/>
    <property type="project" value="TreeGrafter"/>
</dbReference>
<feature type="compositionally biased region" description="Low complexity" evidence="2">
    <location>
        <begin position="35"/>
        <end position="48"/>
    </location>
</feature>
<gene>
    <name evidence="4" type="ORF">SAMN04487940_1296</name>
</gene>
<keyword evidence="1" id="KW-0175">Coiled coil</keyword>
<feature type="compositionally biased region" description="Basic and acidic residues" evidence="2">
    <location>
        <begin position="9"/>
        <end position="23"/>
    </location>
</feature>
<dbReference type="GO" id="GO:0004713">
    <property type="term" value="F:protein tyrosine kinase activity"/>
    <property type="evidence" value="ECO:0007669"/>
    <property type="project" value="TreeGrafter"/>
</dbReference>
<sequence length="425" mass="47188">MSDPAETAPKPEAKPAAKSDAKPAPKPAAKPAPKPAKSAAKPAAQLLPKPRPPAPPARRQRRHWGILFSFLILVLAPLGVAAYYLWTQAQDQYASSVAFTVRREEAPSAVDLLGGLSNLSSASSSDSDVLFEFIQSHELVRKIDDRLGLRDLYSAPFASDPVFALVPEASIEELLDYWRRMVRISYAPGTGLIEVQVLSFDADSAKRIAEEIFAASSEMINALSAIAREDAMRYAREELNAALDQLSAARQALTAFRSRNQIVNPDADIQVQMGLLGSLQQMLGRELIDYDLLRETAREDDPRVVQAERRIAAIRERIREERLKFGSGGSQEETGDYAEVVAEFERLTVEREFAENKYTSALSNFDAAQANAQRQSRYLAAFVRPTLAESAEYPRRELILGLVAMVLFGSWCILVLVYYSLRDRR</sequence>
<dbReference type="PANTHER" id="PTHR32309:SF13">
    <property type="entry name" value="FERRIC ENTEROBACTIN TRANSPORT PROTEIN FEPE"/>
    <property type="match status" value="1"/>
</dbReference>
<keyword evidence="3" id="KW-0812">Transmembrane</keyword>
<reference evidence="4 5" key="1">
    <citation type="submission" date="2016-10" db="EMBL/GenBank/DDBJ databases">
        <authorList>
            <person name="Varghese N."/>
            <person name="Submissions S."/>
        </authorList>
    </citation>
    <scope>NUCLEOTIDE SEQUENCE [LARGE SCALE GENOMIC DNA]</scope>
    <source>
        <strain evidence="4 5">FF3</strain>
    </source>
</reference>
<proteinExistence type="predicted"/>
<protein>
    <submittedName>
        <fullName evidence="4">Capsular polysaccharide transport system permease protein</fullName>
    </submittedName>
</protein>
<feature type="region of interest" description="Disordered" evidence="2">
    <location>
        <begin position="1"/>
        <end position="58"/>
    </location>
</feature>
<evidence type="ECO:0000256" key="3">
    <source>
        <dbReference type="SAM" id="Phobius"/>
    </source>
</evidence>
<dbReference type="InterPro" id="IPR050445">
    <property type="entry name" value="Bact_polysacc_biosynth/exp"/>
</dbReference>
<dbReference type="AlphaFoldDB" id="A0A975WEW2"/>
<evidence type="ECO:0000256" key="2">
    <source>
        <dbReference type="SAM" id="MobiDB-lite"/>
    </source>
</evidence>
<evidence type="ECO:0000313" key="4">
    <source>
        <dbReference type="EMBL" id="SEK09251.1"/>
    </source>
</evidence>
<feature type="compositionally biased region" description="Pro residues" evidence="2">
    <location>
        <begin position="24"/>
        <end position="34"/>
    </location>
</feature>
<comment type="caution">
    <text evidence="4">The sequence shown here is derived from an EMBL/GenBank/DDBJ whole genome shotgun (WGS) entry which is preliminary data.</text>
</comment>
<name>A0A975WEW2_9RHOB</name>
<keyword evidence="3" id="KW-1133">Transmembrane helix</keyword>
<keyword evidence="3" id="KW-0472">Membrane</keyword>
<dbReference type="EMBL" id="FNYY01000029">
    <property type="protein sequence ID" value="SEK09251.1"/>
    <property type="molecule type" value="Genomic_DNA"/>
</dbReference>
<dbReference type="PANTHER" id="PTHR32309">
    <property type="entry name" value="TYROSINE-PROTEIN KINASE"/>
    <property type="match status" value="1"/>
</dbReference>